<dbReference type="AlphaFoldDB" id="A0AAD5MUI3"/>
<proteinExistence type="predicted"/>
<reference evidence="2" key="1">
    <citation type="submission" date="2021-06" db="EMBL/GenBank/DDBJ databases">
        <title>Parelaphostrongylus tenuis whole genome reference sequence.</title>
        <authorList>
            <person name="Garwood T.J."/>
            <person name="Larsen P.A."/>
            <person name="Fountain-Jones N.M."/>
            <person name="Garbe J.R."/>
            <person name="Macchietto M.G."/>
            <person name="Kania S.A."/>
            <person name="Gerhold R.W."/>
            <person name="Richards J.E."/>
            <person name="Wolf T.M."/>
        </authorList>
    </citation>
    <scope>NUCLEOTIDE SEQUENCE</scope>
    <source>
        <strain evidence="2">MNPRO001-30</strain>
        <tissue evidence="2">Meninges</tissue>
    </source>
</reference>
<dbReference type="Proteomes" id="UP001196413">
    <property type="component" value="Unassembled WGS sequence"/>
</dbReference>
<evidence type="ECO:0000313" key="3">
    <source>
        <dbReference type="Proteomes" id="UP001196413"/>
    </source>
</evidence>
<comment type="caution">
    <text evidence="2">The sequence shown here is derived from an EMBL/GenBank/DDBJ whole genome shotgun (WGS) entry which is preliminary data.</text>
</comment>
<organism evidence="2 3">
    <name type="scientific">Parelaphostrongylus tenuis</name>
    <name type="common">Meningeal worm</name>
    <dbReference type="NCBI Taxonomy" id="148309"/>
    <lineage>
        <taxon>Eukaryota</taxon>
        <taxon>Metazoa</taxon>
        <taxon>Ecdysozoa</taxon>
        <taxon>Nematoda</taxon>
        <taxon>Chromadorea</taxon>
        <taxon>Rhabditida</taxon>
        <taxon>Rhabditina</taxon>
        <taxon>Rhabditomorpha</taxon>
        <taxon>Strongyloidea</taxon>
        <taxon>Metastrongylidae</taxon>
        <taxon>Parelaphostrongylus</taxon>
    </lineage>
</organism>
<sequence length="71" mass="7656">MACAFLSAAIVDGEGSTPSHELKESSRQTAHTRHLRTATSPLPFSRQIAPPSIRDKRVITPIPTGAFRATN</sequence>
<dbReference type="EMBL" id="JAHQIW010005076">
    <property type="protein sequence ID" value="KAJ1364832.1"/>
    <property type="molecule type" value="Genomic_DNA"/>
</dbReference>
<name>A0AAD5MUI3_PARTN</name>
<evidence type="ECO:0000313" key="2">
    <source>
        <dbReference type="EMBL" id="KAJ1364832.1"/>
    </source>
</evidence>
<keyword evidence="3" id="KW-1185">Reference proteome</keyword>
<feature type="region of interest" description="Disordered" evidence="1">
    <location>
        <begin position="14"/>
        <end position="54"/>
    </location>
</feature>
<accession>A0AAD5MUI3</accession>
<gene>
    <name evidence="2" type="ORF">KIN20_025010</name>
</gene>
<evidence type="ECO:0000256" key="1">
    <source>
        <dbReference type="SAM" id="MobiDB-lite"/>
    </source>
</evidence>
<protein>
    <submittedName>
        <fullName evidence="2">Uncharacterized protein</fullName>
    </submittedName>
</protein>